<feature type="domain" description="KOW" evidence="1">
    <location>
        <begin position="6"/>
        <end position="35"/>
    </location>
</feature>
<reference evidence="2 3" key="1">
    <citation type="submission" date="2016-04" db="EMBL/GenBank/DDBJ databases">
        <title>Genome sequence of Methanobrevibacter filiformis DSM 11501.</title>
        <authorList>
            <person name="Poehlein A."/>
            <person name="Seedorf H."/>
            <person name="Daniel R."/>
        </authorList>
    </citation>
    <scope>NUCLEOTIDE SEQUENCE [LARGE SCALE GENOMIC DNA]</scope>
    <source>
        <strain evidence="2 3">DSM 11501</strain>
    </source>
</reference>
<dbReference type="CDD" id="cd23702">
    <property type="entry name" value="eL14"/>
    <property type="match status" value="1"/>
</dbReference>
<evidence type="ECO:0000313" key="2">
    <source>
        <dbReference type="EMBL" id="KZX10749.1"/>
    </source>
</evidence>
<dbReference type="Pfam" id="PF00467">
    <property type="entry name" value="KOW"/>
    <property type="match status" value="1"/>
</dbReference>
<dbReference type="STRING" id="55758.MBFIL_16610"/>
<sequence>MASIEVGRVCLKTAGREAGEKCVIIEVIDESFVEVVGASVKNRRCNISHLEPLEQTIEVSDDIETIKTSLSSLE</sequence>
<evidence type="ECO:0000313" key="3">
    <source>
        <dbReference type="Proteomes" id="UP000077066"/>
    </source>
</evidence>
<dbReference type="InterPro" id="IPR008991">
    <property type="entry name" value="Translation_prot_SH3-like_sf"/>
</dbReference>
<comment type="caution">
    <text evidence="2">The sequence shown here is derived from an EMBL/GenBank/DDBJ whole genome shotgun (WGS) entry which is preliminary data.</text>
</comment>
<keyword evidence="3" id="KW-1185">Reference proteome</keyword>
<evidence type="ECO:0000259" key="1">
    <source>
        <dbReference type="Pfam" id="PF00467"/>
    </source>
</evidence>
<keyword evidence="2" id="KW-0687">Ribonucleoprotein</keyword>
<dbReference type="Gene3D" id="2.30.30.30">
    <property type="match status" value="1"/>
</dbReference>
<dbReference type="InterPro" id="IPR014722">
    <property type="entry name" value="Rib_uL2_dom2"/>
</dbReference>
<dbReference type="AlphaFoldDB" id="A0A165ZHU4"/>
<organism evidence="2 3">
    <name type="scientific">Methanobrevibacter filiformis</name>
    <dbReference type="NCBI Taxonomy" id="55758"/>
    <lineage>
        <taxon>Archaea</taxon>
        <taxon>Methanobacteriati</taxon>
        <taxon>Methanobacteriota</taxon>
        <taxon>Methanomada group</taxon>
        <taxon>Methanobacteria</taxon>
        <taxon>Methanobacteriales</taxon>
        <taxon>Methanobacteriaceae</taxon>
        <taxon>Methanobrevibacter</taxon>
    </lineage>
</organism>
<dbReference type="NCBIfam" id="NF003320">
    <property type="entry name" value="PRK04333.1"/>
    <property type="match status" value="1"/>
</dbReference>
<dbReference type="InterPro" id="IPR005824">
    <property type="entry name" value="KOW"/>
</dbReference>
<dbReference type="SUPFAM" id="SSF50104">
    <property type="entry name" value="Translation proteins SH3-like domain"/>
    <property type="match status" value="1"/>
</dbReference>
<dbReference type="PATRIC" id="fig|55758.3.peg.1871"/>
<dbReference type="Proteomes" id="UP000077066">
    <property type="component" value="Unassembled WGS sequence"/>
</dbReference>
<gene>
    <name evidence="2" type="ORF">MBFIL_16610</name>
</gene>
<protein>
    <submittedName>
        <fullName evidence="2">50S ribosomal protein L14e</fullName>
    </submittedName>
</protein>
<dbReference type="RefSeq" id="WP_066973549.1">
    <property type="nucleotide sequence ID" value="NZ_LWMT01000265.1"/>
</dbReference>
<name>A0A165ZHU4_9EURY</name>
<keyword evidence="2" id="KW-0689">Ribosomal protein</keyword>
<dbReference type="GO" id="GO:0005840">
    <property type="term" value="C:ribosome"/>
    <property type="evidence" value="ECO:0007669"/>
    <property type="project" value="UniProtKB-KW"/>
</dbReference>
<proteinExistence type="predicted"/>
<dbReference type="EMBL" id="LWMT01000265">
    <property type="protein sequence ID" value="KZX10749.1"/>
    <property type="molecule type" value="Genomic_DNA"/>
</dbReference>
<accession>A0A165ZHU4</accession>
<dbReference type="OrthoDB" id="63594at2157"/>